<keyword evidence="2" id="KW-1185">Reference proteome</keyword>
<dbReference type="OrthoDB" id="1467713at2"/>
<gene>
    <name evidence="1" type="ORF">JCM31826_08940</name>
</gene>
<protein>
    <submittedName>
        <fullName evidence="1">Uncharacterized protein</fullName>
    </submittedName>
</protein>
<dbReference type="Proteomes" id="UP000286715">
    <property type="component" value="Unassembled WGS sequence"/>
</dbReference>
<proteinExistence type="predicted"/>
<name>A0A401XK83_9FLAO</name>
<evidence type="ECO:0000313" key="2">
    <source>
        <dbReference type="Proteomes" id="UP000286715"/>
    </source>
</evidence>
<organism evidence="1 2">
    <name type="scientific">Thermaurantimonas aggregans</name>
    <dbReference type="NCBI Taxonomy" id="2173829"/>
    <lineage>
        <taxon>Bacteria</taxon>
        <taxon>Pseudomonadati</taxon>
        <taxon>Bacteroidota</taxon>
        <taxon>Flavobacteriia</taxon>
        <taxon>Flavobacteriales</taxon>
        <taxon>Schleiferiaceae</taxon>
        <taxon>Thermaurantimonas</taxon>
    </lineage>
</organism>
<evidence type="ECO:0000313" key="1">
    <source>
        <dbReference type="EMBL" id="GCD77412.1"/>
    </source>
</evidence>
<dbReference type="EMBL" id="BHZE01000006">
    <property type="protein sequence ID" value="GCD77412.1"/>
    <property type="molecule type" value="Genomic_DNA"/>
</dbReference>
<dbReference type="RefSeq" id="WP_124397472.1">
    <property type="nucleotide sequence ID" value="NZ_BHZE01000006.1"/>
</dbReference>
<reference evidence="1 2" key="1">
    <citation type="submission" date="2018-11" db="EMBL/GenBank/DDBJ databases">
        <title>Schleiferia aggregans sp. nov., a moderately thermophilic heterotrophic bacterium isolated from microbial mats at a terrestrial hot spring.</title>
        <authorList>
            <person name="Iino T."/>
            <person name="Ohkuma M."/>
            <person name="Haruta S."/>
        </authorList>
    </citation>
    <scope>NUCLEOTIDE SEQUENCE [LARGE SCALE GENOMIC DNA]</scope>
    <source>
        <strain evidence="1 2">LA</strain>
    </source>
</reference>
<sequence>MRLVEVIPHPIFKVSVYSHDLHYYIEIEGGPMKQCFKFSKELVSAEKGGINALLDEAFFKQVKTVFDTMHQNFSDAVRRYKNL</sequence>
<accession>A0A401XK83</accession>
<comment type="caution">
    <text evidence="1">The sequence shown here is derived from an EMBL/GenBank/DDBJ whole genome shotgun (WGS) entry which is preliminary data.</text>
</comment>
<dbReference type="AlphaFoldDB" id="A0A401XK83"/>